<dbReference type="InterPro" id="IPR009778">
    <property type="entry name" value="ROF"/>
</dbReference>
<name>A0A1I5KNK1_9GAMM</name>
<proteinExistence type="predicted"/>
<dbReference type="InterPro" id="IPR038626">
    <property type="entry name" value="Rof-like_sf"/>
</dbReference>
<dbReference type="EMBL" id="FOWR01000004">
    <property type="protein sequence ID" value="SFO86568.1"/>
    <property type="molecule type" value="Genomic_DNA"/>
</dbReference>
<accession>A0A1I5KNK1</accession>
<dbReference type="Proteomes" id="UP000182692">
    <property type="component" value="Unassembled WGS sequence"/>
</dbReference>
<dbReference type="GeneID" id="35872663"/>
<protein>
    <submittedName>
        <fullName evidence="1">Transcriptional antiterminator, Rof</fullName>
    </submittedName>
</protein>
<dbReference type="InterPro" id="IPR023534">
    <property type="entry name" value="Rof/RNase_P-like"/>
</dbReference>
<dbReference type="Pfam" id="PF07073">
    <property type="entry name" value="ROF"/>
    <property type="match status" value="1"/>
</dbReference>
<dbReference type="SUPFAM" id="SSF101744">
    <property type="entry name" value="Rof/RNase P subunit-like"/>
    <property type="match status" value="1"/>
</dbReference>
<gene>
    <name evidence="1" type="ORF">SAMN03084138_00680</name>
</gene>
<dbReference type="AlphaFoldDB" id="A0A1I5KNK1"/>
<dbReference type="Gene3D" id="2.30.30.400">
    <property type="entry name" value="Rof-like"/>
    <property type="match status" value="1"/>
</dbReference>
<evidence type="ECO:0000313" key="2">
    <source>
        <dbReference type="Proteomes" id="UP000182692"/>
    </source>
</evidence>
<dbReference type="STRING" id="1121869.SAMN03084138_00680"/>
<sequence length="83" mass="9555">MINCSDYDYIEVACLFHYPVKITLKSGDVVEGIAEDTTHNEDRDECLVLRRDRQTSEVVLTQIHTIDVLVKNPHFQQMTFGQA</sequence>
<dbReference type="RefSeq" id="WP_017011021.1">
    <property type="nucleotide sequence ID" value="NZ_FOWR01000004.1"/>
</dbReference>
<evidence type="ECO:0000313" key="1">
    <source>
        <dbReference type="EMBL" id="SFO86568.1"/>
    </source>
</evidence>
<organism evidence="1 2">
    <name type="scientific">Enterovibrio norvegicus DSM 15893</name>
    <dbReference type="NCBI Taxonomy" id="1121869"/>
    <lineage>
        <taxon>Bacteria</taxon>
        <taxon>Pseudomonadati</taxon>
        <taxon>Pseudomonadota</taxon>
        <taxon>Gammaproteobacteria</taxon>
        <taxon>Vibrionales</taxon>
        <taxon>Vibrionaceae</taxon>
        <taxon>Enterovibrio</taxon>
    </lineage>
</organism>
<reference evidence="1 2" key="1">
    <citation type="submission" date="2016-10" db="EMBL/GenBank/DDBJ databases">
        <authorList>
            <person name="de Groot N.N."/>
        </authorList>
    </citation>
    <scope>NUCLEOTIDE SEQUENCE [LARGE SCALE GENOMIC DNA]</scope>
    <source>
        <strain evidence="1 2">DSM 15893</strain>
    </source>
</reference>
<dbReference type="OrthoDB" id="5344363at2"/>